<dbReference type="Pfam" id="PF07690">
    <property type="entry name" value="MFS_1"/>
    <property type="match status" value="1"/>
</dbReference>
<keyword evidence="10" id="KW-1185">Reference proteome</keyword>
<keyword evidence="4 7" id="KW-0812">Transmembrane</keyword>
<dbReference type="Gene3D" id="1.20.1720.10">
    <property type="entry name" value="Multidrug resistance protein D"/>
    <property type="match status" value="1"/>
</dbReference>
<sequence>METVDGTREPVGTSDRLGVRGWLVLITLCSAQALVGLDFSIVTVALPEIGRDLHFTTTSDLQWVMTACVLPTASLLLLFGRVADLVGRRRLFVAGLAVLTAFCLVAGLATEPWTLVAARAGQGLGAAMVGPTALTLLTSSFPEGPRRTRALGVNGALLSLGFVVGTIGGGLITNGLNWRWTMLILFVIGTISLVGAVTLLPRSDDRGASRLDVPGAALITAGLLALVYGFSTGGANGWTSARTLASLGGGAVLVAAFLLVEGRRREPLIAPAMLNRRTIKWAGLIGFITFGMCGGTTVLLSLYMQDVLDCSPLTTGFGFITEGVAAIVAGTVASRLIGRIGTGRALVAGLTVQAASTAGMVLLPTGGNLALLLLTSGGLGFGHVVSVVSFITTMTSGLRGEEQGAAGGLAQTAQFLGTTVGVAALAAVVSTRTTGTAASDVLTGLHDGLLTAALITLVGAGTALILLRATRARTR</sequence>
<feature type="transmembrane region" description="Helical" evidence="7">
    <location>
        <begin position="178"/>
        <end position="201"/>
    </location>
</feature>
<evidence type="ECO:0000256" key="5">
    <source>
        <dbReference type="ARBA" id="ARBA00022989"/>
    </source>
</evidence>
<dbReference type="CDD" id="cd17321">
    <property type="entry name" value="MFS_MMR_MDR_like"/>
    <property type="match status" value="1"/>
</dbReference>
<dbReference type="PANTHER" id="PTHR42718:SF46">
    <property type="entry name" value="BLR6921 PROTEIN"/>
    <property type="match status" value="1"/>
</dbReference>
<evidence type="ECO:0000313" key="10">
    <source>
        <dbReference type="Proteomes" id="UP001501710"/>
    </source>
</evidence>
<feature type="transmembrane region" description="Helical" evidence="7">
    <location>
        <begin position="449"/>
        <end position="467"/>
    </location>
</feature>
<gene>
    <name evidence="9" type="ORF">GCM10022254_42910</name>
</gene>
<evidence type="ECO:0000256" key="3">
    <source>
        <dbReference type="ARBA" id="ARBA00022475"/>
    </source>
</evidence>
<name>A0ABP8C8C0_9ACTN</name>
<organism evidence="9 10">
    <name type="scientific">Actinomadura meridiana</name>
    <dbReference type="NCBI Taxonomy" id="559626"/>
    <lineage>
        <taxon>Bacteria</taxon>
        <taxon>Bacillati</taxon>
        <taxon>Actinomycetota</taxon>
        <taxon>Actinomycetes</taxon>
        <taxon>Streptosporangiales</taxon>
        <taxon>Thermomonosporaceae</taxon>
        <taxon>Actinomadura</taxon>
    </lineage>
</organism>
<evidence type="ECO:0000256" key="4">
    <source>
        <dbReference type="ARBA" id="ARBA00022692"/>
    </source>
</evidence>
<evidence type="ECO:0000256" key="7">
    <source>
        <dbReference type="SAM" id="Phobius"/>
    </source>
</evidence>
<reference evidence="10" key="1">
    <citation type="journal article" date="2019" name="Int. J. Syst. Evol. Microbiol.">
        <title>The Global Catalogue of Microorganisms (GCM) 10K type strain sequencing project: providing services to taxonomists for standard genome sequencing and annotation.</title>
        <authorList>
            <consortium name="The Broad Institute Genomics Platform"/>
            <consortium name="The Broad Institute Genome Sequencing Center for Infectious Disease"/>
            <person name="Wu L."/>
            <person name="Ma J."/>
        </authorList>
    </citation>
    <scope>NUCLEOTIDE SEQUENCE [LARGE SCALE GENOMIC DNA]</scope>
    <source>
        <strain evidence="10">JCM 17440</strain>
    </source>
</reference>
<protein>
    <submittedName>
        <fullName evidence="9">MFS transporter</fullName>
    </submittedName>
</protein>
<keyword evidence="3" id="KW-1003">Cell membrane</keyword>
<accession>A0ABP8C8C0</accession>
<feature type="transmembrane region" description="Helical" evidence="7">
    <location>
        <begin position="21"/>
        <end position="41"/>
    </location>
</feature>
<feature type="transmembrane region" description="Helical" evidence="7">
    <location>
        <begin position="213"/>
        <end position="231"/>
    </location>
</feature>
<keyword evidence="6 7" id="KW-0472">Membrane</keyword>
<evidence type="ECO:0000259" key="8">
    <source>
        <dbReference type="PROSITE" id="PS50850"/>
    </source>
</evidence>
<dbReference type="InterPro" id="IPR011701">
    <property type="entry name" value="MFS"/>
</dbReference>
<evidence type="ECO:0000313" key="9">
    <source>
        <dbReference type="EMBL" id="GAA4235524.1"/>
    </source>
</evidence>
<feature type="transmembrane region" description="Helical" evidence="7">
    <location>
        <begin position="61"/>
        <end position="79"/>
    </location>
</feature>
<dbReference type="PROSITE" id="PS50850">
    <property type="entry name" value="MFS"/>
    <property type="match status" value="1"/>
</dbReference>
<dbReference type="InterPro" id="IPR036259">
    <property type="entry name" value="MFS_trans_sf"/>
</dbReference>
<keyword evidence="2" id="KW-0813">Transport</keyword>
<comment type="caution">
    <text evidence="9">The sequence shown here is derived from an EMBL/GenBank/DDBJ whole genome shotgun (WGS) entry which is preliminary data.</text>
</comment>
<evidence type="ECO:0000256" key="2">
    <source>
        <dbReference type="ARBA" id="ARBA00022448"/>
    </source>
</evidence>
<feature type="transmembrane region" description="Helical" evidence="7">
    <location>
        <begin position="404"/>
        <end position="429"/>
    </location>
</feature>
<feature type="transmembrane region" description="Helical" evidence="7">
    <location>
        <begin position="345"/>
        <end position="363"/>
    </location>
</feature>
<feature type="transmembrane region" description="Helical" evidence="7">
    <location>
        <begin position="116"/>
        <end position="138"/>
    </location>
</feature>
<feature type="transmembrane region" description="Helical" evidence="7">
    <location>
        <begin position="243"/>
        <end position="260"/>
    </location>
</feature>
<evidence type="ECO:0000256" key="6">
    <source>
        <dbReference type="ARBA" id="ARBA00023136"/>
    </source>
</evidence>
<dbReference type="InterPro" id="IPR020846">
    <property type="entry name" value="MFS_dom"/>
</dbReference>
<comment type="subcellular location">
    <subcellularLocation>
        <location evidence="1">Cell membrane</location>
        <topology evidence="1">Multi-pass membrane protein</topology>
    </subcellularLocation>
</comment>
<feature type="domain" description="Major facilitator superfamily (MFS) profile" evidence="8">
    <location>
        <begin position="24"/>
        <end position="471"/>
    </location>
</feature>
<feature type="transmembrane region" description="Helical" evidence="7">
    <location>
        <begin position="369"/>
        <end position="392"/>
    </location>
</feature>
<dbReference type="Proteomes" id="UP001501710">
    <property type="component" value="Unassembled WGS sequence"/>
</dbReference>
<feature type="transmembrane region" description="Helical" evidence="7">
    <location>
        <begin position="281"/>
        <end position="304"/>
    </location>
</feature>
<dbReference type="SUPFAM" id="SSF103473">
    <property type="entry name" value="MFS general substrate transporter"/>
    <property type="match status" value="1"/>
</dbReference>
<proteinExistence type="predicted"/>
<dbReference type="Gene3D" id="1.20.1250.20">
    <property type="entry name" value="MFS general substrate transporter like domains"/>
    <property type="match status" value="1"/>
</dbReference>
<feature type="transmembrane region" description="Helical" evidence="7">
    <location>
        <begin position="91"/>
        <end position="110"/>
    </location>
</feature>
<feature type="transmembrane region" description="Helical" evidence="7">
    <location>
        <begin position="150"/>
        <end position="172"/>
    </location>
</feature>
<keyword evidence="5 7" id="KW-1133">Transmembrane helix</keyword>
<evidence type="ECO:0000256" key="1">
    <source>
        <dbReference type="ARBA" id="ARBA00004651"/>
    </source>
</evidence>
<dbReference type="PANTHER" id="PTHR42718">
    <property type="entry name" value="MAJOR FACILITATOR SUPERFAMILY MULTIDRUG TRANSPORTER MFSC"/>
    <property type="match status" value="1"/>
</dbReference>
<feature type="transmembrane region" description="Helical" evidence="7">
    <location>
        <begin position="316"/>
        <end position="338"/>
    </location>
</feature>
<dbReference type="RefSeq" id="WP_344899342.1">
    <property type="nucleotide sequence ID" value="NZ_BAABAS010000015.1"/>
</dbReference>
<dbReference type="EMBL" id="BAABAS010000015">
    <property type="protein sequence ID" value="GAA4235524.1"/>
    <property type="molecule type" value="Genomic_DNA"/>
</dbReference>